<feature type="region of interest" description="Disordered" evidence="1">
    <location>
        <begin position="1"/>
        <end position="21"/>
    </location>
</feature>
<evidence type="ECO:0000256" key="2">
    <source>
        <dbReference type="SAM" id="Phobius"/>
    </source>
</evidence>
<dbReference type="RefSeq" id="WP_099308016.1">
    <property type="nucleotide sequence ID" value="NZ_PDVP01000015.1"/>
</dbReference>
<reference evidence="3 4" key="1">
    <citation type="submission" date="2017-10" db="EMBL/GenBank/DDBJ databases">
        <title>Sedimentibacterium mangrovi gen. nov., sp. nov., a novel member of family Phyllobacteriacea isolated from mangrove sediment.</title>
        <authorList>
            <person name="Liao H."/>
            <person name="Tian Y."/>
        </authorList>
    </citation>
    <scope>NUCLEOTIDE SEQUENCE [LARGE SCALE GENOMIC DNA]</scope>
    <source>
        <strain evidence="3 4">X9-2-2</strain>
    </source>
</reference>
<comment type="caution">
    <text evidence="3">The sequence shown here is derived from an EMBL/GenBank/DDBJ whole genome shotgun (WGS) entry which is preliminary data.</text>
</comment>
<feature type="region of interest" description="Disordered" evidence="1">
    <location>
        <begin position="90"/>
        <end position="117"/>
    </location>
</feature>
<keyword evidence="2" id="KW-0472">Membrane</keyword>
<accession>A0A2G1QJ06</accession>
<sequence length="367" mass="39367">MDPIEKAIRTALEKGDASDAKHRERVYLSALSALERSLKTQPGIPAEVAAKRREALRHRIREIETEFRPATAPEPEPVVERVEPVVAAGPAGTRSEPAVPDVAPERPADAGSTGRESDFVSQLRVTRGEPDAAGAVQVSADDAGERRIFSRRRRPYARFLTISLLVVFVGIGGWWLYSSEALVPLSVRDGAVPNPPTTLREDEFSPAQTGDAGRVGQPPQGGSWITVFSPEDPTTVTAPSGTAVEVTGDGKEMAVRISPSAPDSAAVFDMGEGILSQLAGKRVTFDINASSPEGQTTQMSIQCNFAELGGCGRKRFDVEATRQDFLFDVDLPDKNPGSFGSISLTPDISEGSIPVNIYEIRVFMPEG</sequence>
<dbReference type="OrthoDB" id="7870844at2"/>
<proteinExistence type="predicted"/>
<feature type="transmembrane region" description="Helical" evidence="2">
    <location>
        <begin position="156"/>
        <end position="177"/>
    </location>
</feature>
<evidence type="ECO:0000313" key="3">
    <source>
        <dbReference type="EMBL" id="PHP65503.1"/>
    </source>
</evidence>
<evidence type="ECO:0000256" key="1">
    <source>
        <dbReference type="SAM" id="MobiDB-lite"/>
    </source>
</evidence>
<dbReference type="EMBL" id="PDVP01000015">
    <property type="protein sequence ID" value="PHP65503.1"/>
    <property type="molecule type" value="Genomic_DNA"/>
</dbReference>
<evidence type="ECO:0008006" key="5">
    <source>
        <dbReference type="Google" id="ProtNLM"/>
    </source>
</evidence>
<keyword evidence="4" id="KW-1185">Reference proteome</keyword>
<protein>
    <recommendedName>
        <fullName evidence="5">Biotin transporter BioY</fullName>
    </recommendedName>
</protein>
<gene>
    <name evidence="3" type="ORF">CSC94_19330</name>
</gene>
<dbReference type="AlphaFoldDB" id="A0A2G1QJ06"/>
<keyword evidence="2" id="KW-0812">Transmembrane</keyword>
<dbReference type="Proteomes" id="UP000221168">
    <property type="component" value="Unassembled WGS sequence"/>
</dbReference>
<keyword evidence="2" id="KW-1133">Transmembrane helix</keyword>
<organism evidence="3 4">
    <name type="scientific">Zhengella mangrovi</name>
    <dbReference type="NCBI Taxonomy" id="1982044"/>
    <lineage>
        <taxon>Bacteria</taxon>
        <taxon>Pseudomonadati</taxon>
        <taxon>Pseudomonadota</taxon>
        <taxon>Alphaproteobacteria</taxon>
        <taxon>Hyphomicrobiales</taxon>
        <taxon>Notoacmeibacteraceae</taxon>
        <taxon>Zhengella</taxon>
    </lineage>
</organism>
<evidence type="ECO:0000313" key="4">
    <source>
        <dbReference type="Proteomes" id="UP000221168"/>
    </source>
</evidence>
<name>A0A2G1QJ06_9HYPH</name>